<comment type="caution">
    <text evidence="1">The sequence shown here is derived from an EMBL/GenBank/DDBJ whole genome shotgun (WGS) entry which is preliminary data.</text>
</comment>
<dbReference type="InterPro" id="IPR046233">
    <property type="entry name" value="DUF6266"/>
</dbReference>
<name>A0ABQ1LXH4_9SPHI</name>
<gene>
    <name evidence="1" type="ORF">GCM10011386_22840</name>
</gene>
<evidence type="ECO:0000313" key="2">
    <source>
        <dbReference type="Proteomes" id="UP000597338"/>
    </source>
</evidence>
<dbReference type="Proteomes" id="UP000597338">
    <property type="component" value="Unassembled WGS sequence"/>
</dbReference>
<dbReference type="EMBL" id="BMIK01000007">
    <property type="protein sequence ID" value="GGC30266.1"/>
    <property type="molecule type" value="Genomic_DNA"/>
</dbReference>
<protein>
    <submittedName>
        <fullName evidence="1">Uncharacterized protein</fullName>
    </submittedName>
</protein>
<reference evidence="2" key="1">
    <citation type="journal article" date="2019" name="Int. J. Syst. Evol. Microbiol.">
        <title>The Global Catalogue of Microorganisms (GCM) 10K type strain sequencing project: providing services to taxonomists for standard genome sequencing and annotation.</title>
        <authorList>
            <consortium name="The Broad Institute Genomics Platform"/>
            <consortium name="The Broad Institute Genome Sequencing Center for Infectious Disease"/>
            <person name="Wu L."/>
            <person name="Ma J."/>
        </authorList>
    </citation>
    <scope>NUCLEOTIDE SEQUENCE [LARGE SCALE GENOMIC DNA]</scope>
    <source>
        <strain evidence="2">CGMCC 1.15342</strain>
    </source>
</reference>
<proteinExistence type="predicted"/>
<accession>A0ABQ1LXH4</accession>
<evidence type="ECO:0000313" key="1">
    <source>
        <dbReference type="EMBL" id="GGC30266.1"/>
    </source>
</evidence>
<organism evidence="1 2">
    <name type="scientific">Parapedobacter defluvii</name>
    <dbReference type="NCBI Taxonomy" id="2045106"/>
    <lineage>
        <taxon>Bacteria</taxon>
        <taxon>Pseudomonadati</taxon>
        <taxon>Bacteroidota</taxon>
        <taxon>Sphingobacteriia</taxon>
        <taxon>Sphingobacteriales</taxon>
        <taxon>Sphingobacteriaceae</taxon>
        <taxon>Parapedobacter</taxon>
    </lineage>
</organism>
<sequence>MAILTNGPNGGFSGKVGSVVGYKWKNKDVIRGLPRKSHKPRSEARLANEQAMKLIMKSLKPLKIIVRRTFRQAAESLNMSAFNLALSINKKLAIVGEYPELTIDWSQFTISKGPLPGLTQVTTAWVGDGLKVTWNDNSSEPDAGRDDQVTFTLYSYKFDHWFFFPNEATRSTTQCTLSVEDDWVGTEVELFGFFMTFGGETVSDSHHCHVTALVNEL</sequence>
<keyword evidence="2" id="KW-1185">Reference proteome</keyword>
<dbReference type="RefSeq" id="WP_188750759.1">
    <property type="nucleotide sequence ID" value="NZ_BMIK01000007.1"/>
</dbReference>
<dbReference type="Pfam" id="PF19781">
    <property type="entry name" value="DUF6266"/>
    <property type="match status" value="1"/>
</dbReference>